<dbReference type="Pfam" id="PF03243">
    <property type="entry name" value="MerB"/>
    <property type="match status" value="1"/>
</dbReference>
<dbReference type="Proteomes" id="UP000243015">
    <property type="component" value="Unassembled WGS sequence"/>
</dbReference>
<evidence type="ECO:0000313" key="3">
    <source>
        <dbReference type="Proteomes" id="UP000243015"/>
    </source>
</evidence>
<accession>A0A178F1V5</accession>
<dbReference type="SUPFAM" id="SSF160387">
    <property type="entry name" value="NosL/MerB-like"/>
    <property type="match status" value="1"/>
</dbReference>
<dbReference type="VEuPathDB" id="FungiDB:TERG_01637"/>
<evidence type="ECO:0000256" key="1">
    <source>
        <dbReference type="SAM" id="MobiDB-lite"/>
    </source>
</evidence>
<dbReference type="AlphaFoldDB" id="A0A178F1V5"/>
<protein>
    <submittedName>
        <fullName evidence="2">Uncharacterized protein</fullName>
    </submittedName>
</protein>
<dbReference type="Gene3D" id="3.30.450.410">
    <property type="match status" value="1"/>
</dbReference>
<dbReference type="GO" id="GO:0018836">
    <property type="term" value="F:alkylmercury lyase activity"/>
    <property type="evidence" value="ECO:0007669"/>
    <property type="project" value="InterPro"/>
</dbReference>
<comment type="caution">
    <text evidence="2">The sequence shown here is derived from an EMBL/GenBank/DDBJ whole genome shotgun (WGS) entry which is preliminary data.</text>
</comment>
<dbReference type="EMBL" id="LHPM01000013">
    <property type="protein sequence ID" value="OAL66229.1"/>
    <property type="molecule type" value="Genomic_DNA"/>
</dbReference>
<dbReference type="InterPro" id="IPR004927">
    <property type="entry name" value="MerB"/>
</dbReference>
<feature type="compositionally biased region" description="Polar residues" evidence="1">
    <location>
        <begin position="240"/>
        <end position="250"/>
    </location>
</feature>
<dbReference type="SMR" id="A0A178F1V5"/>
<dbReference type="InterPro" id="IPR053717">
    <property type="entry name" value="MerB_lyase_sf"/>
</dbReference>
<sequence length="288" mass="32548">MKEVTRKVRYELFQFYLQECCPPTEDELAKLSGLGSCEIPSILRKPEEEHRIVLYKHESCAPTPMAMAHLFPHLPIPFIVSEGERSWCAPGLAAMLAPDKAIISVGSGSMAQEVQVVVQGDELKVIYLHRELSTSDCCAHFSVPPSTWWRDVRFVCGTIQLFKSKQGAQKWPQKRGFHTGEILSLETAWSLSKAWYHNKHQYDYDRKSAADVTELYRSLGMTVTSGSLDMAQSARKELPSNRSSQRSGQSMEDQLLALKVTCGQHILHDDEWSCDQGRECHGLNMTED</sequence>
<name>A0A178F1V5_TRIRU</name>
<reference evidence="2 3" key="1">
    <citation type="submission" date="2016-05" db="EMBL/GenBank/DDBJ databases">
        <title>Genome sequencing of Trichophyton rubrum CMCC(F)T1i isolated from hair.</title>
        <authorList>
            <person name="Zhan P."/>
            <person name="Tao Y."/>
            <person name="Liu W."/>
        </authorList>
    </citation>
    <scope>NUCLEOTIDE SEQUENCE [LARGE SCALE GENOMIC DNA]</scope>
    <source>
        <strain evidence="3">CMCC(F)T1i</strain>
    </source>
</reference>
<evidence type="ECO:0000313" key="2">
    <source>
        <dbReference type="EMBL" id="OAL66229.1"/>
    </source>
</evidence>
<proteinExistence type="predicted"/>
<gene>
    <name evidence="2" type="ORF">A7C99_3337</name>
</gene>
<organism evidence="2 3">
    <name type="scientific">Trichophyton rubrum</name>
    <name type="common">Athlete's foot fungus</name>
    <name type="synonym">Epidermophyton rubrum</name>
    <dbReference type="NCBI Taxonomy" id="5551"/>
    <lineage>
        <taxon>Eukaryota</taxon>
        <taxon>Fungi</taxon>
        <taxon>Dikarya</taxon>
        <taxon>Ascomycota</taxon>
        <taxon>Pezizomycotina</taxon>
        <taxon>Eurotiomycetes</taxon>
        <taxon>Eurotiomycetidae</taxon>
        <taxon>Onygenales</taxon>
        <taxon>Arthrodermataceae</taxon>
        <taxon>Trichophyton</taxon>
    </lineage>
</organism>
<feature type="region of interest" description="Disordered" evidence="1">
    <location>
        <begin position="230"/>
        <end position="250"/>
    </location>
</feature>